<reference evidence="1" key="1">
    <citation type="submission" date="2021-01" db="EMBL/GenBank/DDBJ databases">
        <authorList>
            <person name="Corre E."/>
            <person name="Pelletier E."/>
            <person name="Niang G."/>
            <person name="Scheremetjew M."/>
            <person name="Finn R."/>
            <person name="Kale V."/>
            <person name="Holt S."/>
            <person name="Cochrane G."/>
            <person name="Meng A."/>
            <person name="Brown T."/>
            <person name="Cohen L."/>
        </authorList>
    </citation>
    <scope>NUCLEOTIDE SEQUENCE</scope>
    <source>
        <strain evidence="1">CCMP3105</strain>
    </source>
</reference>
<evidence type="ECO:0000313" key="1">
    <source>
        <dbReference type="EMBL" id="CAE4575823.1"/>
    </source>
</evidence>
<gene>
    <name evidence="1" type="ORF">AMON00008_LOCUS15443</name>
</gene>
<organism evidence="1">
    <name type="scientific">Alexandrium monilatum</name>
    <dbReference type="NCBI Taxonomy" id="311494"/>
    <lineage>
        <taxon>Eukaryota</taxon>
        <taxon>Sar</taxon>
        <taxon>Alveolata</taxon>
        <taxon>Dinophyceae</taxon>
        <taxon>Gonyaulacales</taxon>
        <taxon>Pyrocystaceae</taxon>
        <taxon>Alexandrium</taxon>
    </lineage>
</organism>
<protein>
    <submittedName>
        <fullName evidence="1">Uncharacterized protein</fullName>
    </submittedName>
</protein>
<proteinExistence type="predicted"/>
<name>A0A7S4QAQ6_9DINO</name>
<accession>A0A7S4QAQ6</accession>
<dbReference type="EMBL" id="HBNR01023116">
    <property type="protein sequence ID" value="CAE4575823.1"/>
    <property type="molecule type" value="Transcribed_RNA"/>
</dbReference>
<sequence>MAQPAACHRAPGAARRRRAPRLAVVALAAAALAAAGLPLLRARVSNVAWVPGPAEGRRSLLAAVPGVLLASRASPSQAAGFFSTDRFDGTYRDPNHPCDECLVNINAEGGFATITGKDGPEDEAWDLVATYAEKDIVADFSPKGGPKKVKGKYFSKKGDKGIQWEDGQEWEKLEYKVNAAPYEIVEKGGMMRQKQLEAGEIKSRR</sequence>
<dbReference type="AlphaFoldDB" id="A0A7S4QAQ6"/>